<evidence type="ECO:0000256" key="1">
    <source>
        <dbReference type="SAM" id="Phobius"/>
    </source>
</evidence>
<gene>
    <name evidence="2" type="ORF">UFOPK2001_00336</name>
</gene>
<sequence>MSNKAPSFFKLATQPKWIGALLLALLVAAIFAALGQWQLDRTFTKDDPKTNTSSSSLALVHKQLFLDTKNTFIIEGRVQNGTTGYWLLANATDEKQVSTTLALGWVEKLATAERLRSGLMEMVQAEAFLDVAGYPLPTEGPQPRDAAKPYLLKSVALGQLINIYSPEAPIKSSAEYLAVAAESVMVSDSDLKPIQVTYRDAERINWLSAFYFLEWMLFAGFAVFLWWRLVRDEQIRLAAEADGDKR</sequence>
<dbReference type="AlphaFoldDB" id="A0A6J6ITG9"/>
<proteinExistence type="predicted"/>
<keyword evidence="1" id="KW-0812">Transmembrane</keyword>
<organism evidence="2">
    <name type="scientific">freshwater metagenome</name>
    <dbReference type="NCBI Taxonomy" id="449393"/>
    <lineage>
        <taxon>unclassified sequences</taxon>
        <taxon>metagenomes</taxon>
        <taxon>ecological metagenomes</taxon>
    </lineage>
</organism>
<dbReference type="InterPro" id="IPR002994">
    <property type="entry name" value="Surf1/Shy1"/>
</dbReference>
<protein>
    <submittedName>
        <fullName evidence="2">Unannotated protein</fullName>
    </submittedName>
</protein>
<evidence type="ECO:0000313" key="2">
    <source>
        <dbReference type="EMBL" id="CAB4627992.1"/>
    </source>
</evidence>
<keyword evidence="1" id="KW-1133">Transmembrane helix</keyword>
<dbReference type="EMBL" id="CAEZVN010000019">
    <property type="protein sequence ID" value="CAB4627992.1"/>
    <property type="molecule type" value="Genomic_DNA"/>
</dbReference>
<name>A0A6J6ITG9_9ZZZZ</name>
<dbReference type="GO" id="GO:0016020">
    <property type="term" value="C:membrane"/>
    <property type="evidence" value="ECO:0007669"/>
    <property type="project" value="InterPro"/>
</dbReference>
<accession>A0A6J6ITG9</accession>
<reference evidence="2" key="1">
    <citation type="submission" date="2020-05" db="EMBL/GenBank/DDBJ databases">
        <authorList>
            <person name="Chiriac C."/>
            <person name="Salcher M."/>
            <person name="Ghai R."/>
            <person name="Kavagutti S V."/>
        </authorList>
    </citation>
    <scope>NUCLEOTIDE SEQUENCE</scope>
</reference>
<keyword evidence="1" id="KW-0472">Membrane</keyword>
<feature type="transmembrane region" description="Helical" evidence="1">
    <location>
        <begin position="206"/>
        <end position="227"/>
    </location>
</feature>
<dbReference type="Pfam" id="PF02104">
    <property type="entry name" value="SURF1"/>
    <property type="match status" value="1"/>
</dbReference>